<evidence type="ECO:0000313" key="2">
    <source>
        <dbReference type="EMBL" id="MDC7962173.1"/>
    </source>
</evidence>
<dbReference type="Pfam" id="PF10097">
    <property type="entry name" value="DUF2335"/>
    <property type="match status" value="1"/>
</dbReference>
<organism evidence="2 3">
    <name type="scientific">Bacteroides ovatus</name>
    <dbReference type="NCBI Taxonomy" id="28116"/>
    <lineage>
        <taxon>Bacteria</taxon>
        <taxon>Pseudomonadati</taxon>
        <taxon>Bacteroidota</taxon>
        <taxon>Bacteroidia</taxon>
        <taxon>Bacteroidales</taxon>
        <taxon>Bacteroidaceae</taxon>
        <taxon>Bacteroides</taxon>
    </lineage>
</organism>
<dbReference type="RefSeq" id="WP_008775605.1">
    <property type="nucleotide sequence ID" value="NZ_JAQEER010000022.1"/>
</dbReference>
<dbReference type="AlphaFoldDB" id="A0AAW6INW8"/>
<dbReference type="Proteomes" id="UP001215078">
    <property type="component" value="Unassembled WGS sequence"/>
</dbReference>
<dbReference type="InterPro" id="IPR019284">
    <property type="entry name" value="RP532"/>
</dbReference>
<keyword evidence="1" id="KW-0472">Membrane</keyword>
<accession>A0AAW6INW8</accession>
<reference evidence="2" key="1">
    <citation type="submission" date="2022-10" db="EMBL/GenBank/DDBJ databases">
        <title>Human gut microbiome strain richness.</title>
        <authorList>
            <person name="Chen-Liaw A."/>
        </authorList>
    </citation>
    <scope>NUCLEOTIDE SEQUENCE</scope>
    <source>
        <strain evidence="2">RTP21484st1_H8_RTP21484_190118</strain>
    </source>
</reference>
<keyword evidence="1" id="KW-0812">Transmembrane</keyword>
<keyword evidence="1" id="KW-1133">Transmembrane helix</keyword>
<gene>
    <name evidence="2" type="ORF">PQ628_28675</name>
</gene>
<comment type="caution">
    <text evidence="2">The sequence shown here is derived from an EMBL/GenBank/DDBJ whole genome shotgun (WGS) entry which is preliminary data.</text>
</comment>
<feature type="transmembrane region" description="Helical" evidence="1">
    <location>
        <begin position="115"/>
        <end position="133"/>
    </location>
</feature>
<evidence type="ECO:0000313" key="3">
    <source>
        <dbReference type="Proteomes" id="UP001215078"/>
    </source>
</evidence>
<proteinExistence type="predicted"/>
<protein>
    <submittedName>
        <fullName evidence="2">DUF2335 domain-containing protein</fullName>
    </submittedName>
</protein>
<sequence length="148" mass="16764">MGKQEIKQRETQVATGNGIGKQLEQTYTVDDNCLPSAQELAAYKAIDPRIVDYLIEASVKEQDHRHRMDNNKLNILKKADRREGRINWWGMFFAFLSIVVMTALVGYALYLDKPWFAGFMGAGTIISVASIFYKNNDTKDKPTGSVKK</sequence>
<evidence type="ECO:0000256" key="1">
    <source>
        <dbReference type="SAM" id="Phobius"/>
    </source>
</evidence>
<feature type="transmembrane region" description="Helical" evidence="1">
    <location>
        <begin position="86"/>
        <end position="109"/>
    </location>
</feature>
<dbReference type="EMBL" id="JAQQPO010000091">
    <property type="protein sequence ID" value="MDC7962173.1"/>
    <property type="molecule type" value="Genomic_DNA"/>
</dbReference>
<name>A0AAW6INW8_BACOV</name>